<sequence>MYYATPVVVVSECLGFSACRYNGDIIHHSLVARLADVARFIPVCPEVAIGLGVPRETVRLVKRGEEKRLVQPASNRDWTEEMKTFAREFLEMIGEVDGFIFKGRSPTCGIKEVKIYHEGDRAMPVEKGMGMFAEQAVRHFPYAVIEEEGRLMNAAIREHFLTKLFSLALFREVKAERSMRALVRFHSEHKYLFMAYSQTGLKQLGRLVANRERLPIEEVLNAYEQGLHALFARAPQRRSHVNVCQHLMGYFKKEMSAKEKQYVLELLAQYRAHQLPLSSVTSVLKSWAIREENEYLLQQRYFAPYPPALMDVRDSGKGRDAV</sequence>
<dbReference type="Pfam" id="PF04463">
    <property type="entry name" value="2-thiour_desulf"/>
    <property type="match status" value="1"/>
</dbReference>
<dbReference type="InterPro" id="IPR017087">
    <property type="entry name" value="UCP037004"/>
</dbReference>
<keyword evidence="3" id="KW-1185">Reference proteome</keyword>
<dbReference type="Pfam" id="PF08349">
    <property type="entry name" value="DUF1722"/>
    <property type="match status" value="1"/>
</dbReference>
<dbReference type="InterPro" id="IPR013560">
    <property type="entry name" value="DUF1722"/>
</dbReference>
<dbReference type="InterPro" id="IPR007553">
    <property type="entry name" value="2-thiour_desulf"/>
</dbReference>
<dbReference type="PANTHER" id="PTHR30087:SF0">
    <property type="entry name" value="INNER MEMBRANE PROTEIN"/>
    <property type="match status" value="1"/>
</dbReference>
<organism evidence="2 3">
    <name type="scientific">Geobacillus subterraneus</name>
    <dbReference type="NCBI Taxonomy" id="129338"/>
    <lineage>
        <taxon>Bacteria</taxon>
        <taxon>Bacillati</taxon>
        <taxon>Bacillota</taxon>
        <taxon>Bacilli</taxon>
        <taxon>Bacillales</taxon>
        <taxon>Anoxybacillaceae</taxon>
        <taxon>Geobacillus</taxon>
    </lineage>
</organism>
<proteinExistence type="predicted"/>
<protein>
    <recommendedName>
        <fullName evidence="1">DUF1722 domain-containing protein</fullName>
    </recommendedName>
</protein>
<reference evidence="3" key="1">
    <citation type="journal article" date="2020" name="Microbiol. Resour. Announc.">
        <title>Complete Genome Sequence of Geobacillus sp. Strain E55-1, Isolated from Mine Geyser in Japan.</title>
        <authorList>
            <person name="Miyazaki K."/>
            <person name="Hase E."/>
            <person name="Tokito N."/>
        </authorList>
    </citation>
    <scope>NUCLEOTIDE SEQUENCE [LARGE SCALE GENOMIC DNA]</scope>
    <source>
        <strain evidence="3">E55-1</strain>
    </source>
</reference>
<dbReference type="RefSeq" id="WP_061912053.1">
    <property type="nucleotide sequence ID" value="NZ_AP022557.1"/>
</dbReference>
<evidence type="ECO:0000259" key="1">
    <source>
        <dbReference type="Pfam" id="PF08349"/>
    </source>
</evidence>
<name>A0A679FJP5_9BACL</name>
<dbReference type="Proteomes" id="UP000501421">
    <property type="component" value="Chromosome"/>
</dbReference>
<accession>A0A679FJP5</accession>
<evidence type="ECO:0000313" key="2">
    <source>
        <dbReference type="EMBL" id="BBW95980.1"/>
    </source>
</evidence>
<dbReference type="AlphaFoldDB" id="A0A679FJP5"/>
<feature type="domain" description="DUF1722" evidence="1">
    <location>
        <begin position="190"/>
        <end position="306"/>
    </location>
</feature>
<evidence type="ECO:0000313" key="3">
    <source>
        <dbReference type="Proteomes" id="UP000501421"/>
    </source>
</evidence>
<dbReference type="PANTHER" id="PTHR30087">
    <property type="entry name" value="INNER MEMBRANE PROTEIN"/>
    <property type="match status" value="1"/>
</dbReference>
<gene>
    <name evidence="2" type="ORF">GsuE55_08130</name>
</gene>
<dbReference type="PIRSF" id="PIRSF037004">
    <property type="entry name" value="UCP037004"/>
    <property type="match status" value="1"/>
</dbReference>
<dbReference type="EMBL" id="AP022557">
    <property type="protein sequence ID" value="BBW95980.1"/>
    <property type="molecule type" value="Genomic_DNA"/>
</dbReference>